<dbReference type="InterPro" id="IPR009265">
    <property type="entry name" value="AcMNPV_Orf29"/>
</dbReference>
<keyword evidence="2" id="KW-1185">Reference proteome</keyword>
<dbReference type="RefSeq" id="YP_010799604.1">
    <property type="nucleotide sequence ID" value="NC_076682.1"/>
</dbReference>
<evidence type="ECO:0000313" key="1">
    <source>
        <dbReference type="EMBL" id="QEI03586.1"/>
    </source>
</evidence>
<dbReference type="Pfam" id="PF06034">
    <property type="entry name" value="DUF919"/>
    <property type="match status" value="1"/>
</dbReference>
<sequence>MSFYQASFSKTKPSRSTIHDVTNAKRKLTMQIQHWEKIKLITKDVKEIAAIDYKIHKMRLEFLRYSCEFF</sequence>
<proteinExistence type="predicted"/>
<evidence type="ECO:0000313" key="2">
    <source>
        <dbReference type="Proteomes" id="UP000830719"/>
    </source>
</evidence>
<reference evidence="1" key="1">
    <citation type="submission" date="2019-01" db="EMBL/GenBank/DDBJ databases">
        <authorList>
            <person name="Trentin L.B."/>
            <person name="Santos E.R."/>
            <person name="Silva L.A."/>
            <person name="Sosa-Gomez D.R."/>
            <person name="Ribeiro B.M."/>
            <person name="Ardisson-Araujo D.M.P."/>
        </authorList>
    </citation>
    <scope>NUCLEOTIDE SEQUENCE</scope>
    <source>
        <strain evidence="1">VPN54</strain>
    </source>
</reference>
<protein>
    <submittedName>
        <fullName evidence="1">Uncharacterized protein</fullName>
    </submittedName>
</protein>
<accession>A0AAF1DB26</accession>
<name>A0AAF1DB26_9ABAC</name>
<dbReference type="EMBL" id="MK419956">
    <property type="protein sequence ID" value="QEI03586.1"/>
    <property type="molecule type" value="Genomic_DNA"/>
</dbReference>
<dbReference type="KEGG" id="vg:80538085"/>
<dbReference type="GeneID" id="80538085"/>
<organism evidence="1 2">
    <name type="scientific">Rachiplusia nu nucleopolyhedrovirus</name>
    <dbReference type="NCBI Taxonomy" id="2605775"/>
    <lineage>
        <taxon>Viruses</taxon>
        <taxon>Viruses incertae sedis</taxon>
        <taxon>Naldaviricetes</taxon>
        <taxon>Lefavirales</taxon>
        <taxon>Baculoviridae</taxon>
        <taxon>Alphabaculovirus</taxon>
        <taxon>Alphabaculovirus ranus</taxon>
    </lineage>
</organism>
<dbReference type="Proteomes" id="UP000830719">
    <property type="component" value="Segment"/>
</dbReference>